<reference evidence="2" key="2">
    <citation type="submission" date="2004-02" db="EMBL/GenBank/DDBJ databases">
        <authorList>
            <consortium name="Genoscope"/>
            <consortium name="Whitehead Institute Centre for Genome Research"/>
        </authorList>
    </citation>
    <scope>NUCLEOTIDE SEQUENCE</scope>
</reference>
<sequence length="52" mass="5010">AGDAPGGAGLQPAGHAPVHLRPEVAGHGSAGDHPREEPADPAPAAHQQVPPG</sequence>
<name>Q4THS2_TETNG</name>
<dbReference type="KEGG" id="tng:GSTEN00000409G001"/>
<feature type="compositionally biased region" description="Basic and acidic residues" evidence="1">
    <location>
        <begin position="20"/>
        <end position="38"/>
    </location>
</feature>
<gene>
    <name evidence="2" type="ORF">GSTENG00000409001</name>
</gene>
<feature type="region of interest" description="Disordered" evidence="1">
    <location>
        <begin position="1"/>
        <end position="52"/>
    </location>
</feature>
<accession>Q4THS2</accession>
<feature type="compositionally biased region" description="Low complexity" evidence="1">
    <location>
        <begin position="42"/>
        <end position="52"/>
    </location>
</feature>
<reference evidence="2" key="1">
    <citation type="journal article" date="2004" name="Nature">
        <title>Genome duplication in the teleost fish Tetraodon nigroviridis reveals the early vertebrate proto-karyotype.</title>
        <authorList>
            <person name="Jaillon O."/>
            <person name="Aury J.-M."/>
            <person name="Brunet F."/>
            <person name="Petit J.-L."/>
            <person name="Stange-Thomann N."/>
            <person name="Mauceli E."/>
            <person name="Bouneau L."/>
            <person name="Fischer C."/>
            <person name="Ozouf-Costaz C."/>
            <person name="Bernot A."/>
            <person name="Nicaud S."/>
            <person name="Jaffe D."/>
            <person name="Fisher S."/>
            <person name="Lutfalla G."/>
            <person name="Dossat C."/>
            <person name="Segurens B."/>
            <person name="Dasilva C."/>
            <person name="Salanoubat M."/>
            <person name="Levy M."/>
            <person name="Boudet N."/>
            <person name="Castellano S."/>
            <person name="Anthouard V."/>
            <person name="Jubin C."/>
            <person name="Castelli V."/>
            <person name="Katinka M."/>
            <person name="Vacherie B."/>
            <person name="Biemont C."/>
            <person name="Skalli Z."/>
            <person name="Cattolico L."/>
            <person name="Poulain J."/>
            <person name="De Berardinis V."/>
            <person name="Cruaud C."/>
            <person name="Duprat S."/>
            <person name="Brottier P."/>
            <person name="Coutanceau J.-P."/>
            <person name="Gouzy J."/>
            <person name="Parra G."/>
            <person name="Lardier G."/>
            <person name="Chapple C."/>
            <person name="McKernan K.J."/>
            <person name="McEwan P."/>
            <person name="Bosak S."/>
            <person name="Kellis M."/>
            <person name="Volff J.-N."/>
            <person name="Guigo R."/>
            <person name="Zody M.C."/>
            <person name="Mesirov J."/>
            <person name="Lindblad-Toh K."/>
            <person name="Birren B."/>
            <person name="Nusbaum C."/>
            <person name="Kahn D."/>
            <person name="Robinson-Rechavi M."/>
            <person name="Laudet V."/>
            <person name="Schachter V."/>
            <person name="Quetier F."/>
            <person name="Saurin W."/>
            <person name="Scarpelli C."/>
            <person name="Wincker P."/>
            <person name="Lander E.S."/>
            <person name="Weissenbach J."/>
            <person name="Roest Crollius H."/>
        </authorList>
    </citation>
    <scope>NUCLEOTIDE SEQUENCE [LARGE SCALE GENOMIC DNA]</scope>
</reference>
<dbReference type="EMBL" id="CAAE01002722">
    <property type="protein sequence ID" value="CAF87560.1"/>
    <property type="molecule type" value="Genomic_DNA"/>
</dbReference>
<evidence type="ECO:0000313" key="2">
    <source>
        <dbReference type="EMBL" id="CAF87560.1"/>
    </source>
</evidence>
<comment type="caution">
    <text evidence="2">The sequence shown here is derived from an EMBL/GenBank/DDBJ whole genome shotgun (WGS) entry which is preliminary data.</text>
</comment>
<proteinExistence type="predicted"/>
<evidence type="ECO:0000256" key="1">
    <source>
        <dbReference type="SAM" id="MobiDB-lite"/>
    </source>
</evidence>
<feature type="non-terminal residue" evidence="2">
    <location>
        <position position="1"/>
    </location>
</feature>
<protein>
    <submittedName>
        <fullName evidence="2">(spotted green pufferfish) hypothetical protein</fullName>
    </submittedName>
</protein>
<dbReference type="AlphaFoldDB" id="Q4THS2"/>
<organism evidence="2">
    <name type="scientific">Tetraodon nigroviridis</name>
    <name type="common">Spotted green pufferfish</name>
    <name type="synonym">Chelonodon nigroviridis</name>
    <dbReference type="NCBI Taxonomy" id="99883"/>
    <lineage>
        <taxon>Eukaryota</taxon>
        <taxon>Metazoa</taxon>
        <taxon>Chordata</taxon>
        <taxon>Craniata</taxon>
        <taxon>Vertebrata</taxon>
        <taxon>Euteleostomi</taxon>
        <taxon>Actinopterygii</taxon>
        <taxon>Neopterygii</taxon>
        <taxon>Teleostei</taxon>
        <taxon>Neoteleostei</taxon>
        <taxon>Acanthomorphata</taxon>
        <taxon>Eupercaria</taxon>
        <taxon>Tetraodontiformes</taxon>
        <taxon>Tetradontoidea</taxon>
        <taxon>Tetraodontidae</taxon>
        <taxon>Tetraodon</taxon>
    </lineage>
</organism>